<sequence>MSKTSRITKIAALTAAIVFPLGLAACSGGDSASAGGEPSAAASSAPASSMAPSPSMSMESSGSADAPFGAACSKVPTSGKGSFDGMSKDPVATAASNNPLLTTLVAAVGKAGLGDTLNTTDDITVFAPTDDAFAKLDKKTMDAAMKDPKGLLTDVLTLHVVPGRLAPSELAGEHKTLNGATIKVEGSGEDFTVDGKAMVLCGNVQTANATVYIIDQVLLPKS</sequence>
<feature type="region of interest" description="Disordered" evidence="1">
    <location>
        <begin position="30"/>
        <end position="63"/>
    </location>
</feature>
<dbReference type="Gene3D" id="2.30.180.10">
    <property type="entry name" value="FAS1 domain"/>
    <property type="match status" value="1"/>
</dbReference>
<dbReference type="SMART" id="SM00554">
    <property type="entry name" value="FAS1"/>
    <property type="match status" value="1"/>
</dbReference>
<feature type="domain" description="FAS1" evidence="3">
    <location>
        <begin position="88"/>
        <end position="218"/>
    </location>
</feature>
<protein>
    <submittedName>
        <fullName evidence="4">Surface protein with fasciclin (FAS1) repeats</fullName>
    </submittedName>
</protein>
<evidence type="ECO:0000259" key="3">
    <source>
        <dbReference type="PROSITE" id="PS50213"/>
    </source>
</evidence>
<dbReference type="EMBL" id="JAFBCF010000001">
    <property type="protein sequence ID" value="MBM7799439.1"/>
    <property type="molecule type" value="Genomic_DNA"/>
</dbReference>
<dbReference type="InterPro" id="IPR036378">
    <property type="entry name" value="FAS1_dom_sf"/>
</dbReference>
<dbReference type="Proteomes" id="UP000704762">
    <property type="component" value="Unassembled WGS sequence"/>
</dbReference>
<dbReference type="InterPro" id="IPR050904">
    <property type="entry name" value="Adhesion/Biosynth-related"/>
</dbReference>
<accession>A0ABS2RK96</accession>
<organism evidence="4 5">
    <name type="scientific">Microlunatus panaciterrae</name>
    <dbReference type="NCBI Taxonomy" id="400768"/>
    <lineage>
        <taxon>Bacteria</taxon>
        <taxon>Bacillati</taxon>
        <taxon>Actinomycetota</taxon>
        <taxon>Actinomycetes</taxon>
        <taxon>Propionibacteriales</taxon>
        <taxon>Propionibacteriaceae</taxon>
        <taxon>Microlunatus</taxon>
    </lineage>
</organism>
<dbReference type="RefSeq" id="WP_338041279.1">
    <property type="nucleotide sequence ID" value="NZ_BAAAQP010000003.1"/>
</dbReference>
<dbReference type="PANTHER" id="PTHR10900">
    <property type="entry name" value="PERIOSTIN-RELATED"/>
    <property type="match status" value="1"/>
</dbReference>
<dbReference type="SUPFAM" id="SSF82153">
    <property type="entry name" value="FAS1 domain"/>
    <property type="match status" value="1"/>
</dbReference>
<evidence type="ECO:0000256" key="2">
    <source>
        <dbReference type="SAM" id="SignalP"/>
    </source>
</evidence>
<dbReference type="InterPro" id="IPR000782">
    <property type="entry name" value="FAS1_domain"/>
</dbReference>
<keyword evidence="5" id="KW-1185">Reference proteome</keyword>
<dbReference type="Pfam" id="PF02469">
    <property type="entry name" value="Fasciclin"/>
    <property type="match status" value="1"/>
</dbReference>
<dbReference type="PROSITE" id="PS50213">
    <property type="entry name" value="FAS1"/>
    <property type="match status" value="1"/>
</dbReference>
<reference evidence="4 5" key="1">
    <citation type="submission" date="2021-01" db="EMBL/GenBank/DDBJ databases">
        <title>Sequencing the genomes of 1000 actinobacteria strains.</title>
        <authorList>
            <person name="Klenk H.-P."/>
        </authorList>
    </citation>
    <scope>NUCLEOTIDE SEQUENCE [LARGE SCALE GENOMIC DNA]</scope>
    <source>
        <strain evidence="4 5">DSM 18662</strain>
    </source>
</reference>
<feature type="chain" id="PRO_5045835029" evidence="2">
    <location>
        <begin position="25"/>
        <end position="222"/>
    </location>
</feature>
<evidence type="ECO:0000256" key="1">
    <source>
        <dbReference type="SAM" id="MobiDB-lite"/>
    </source>
</evidence>
<name>A0ABS2RK96_9ACTN</name>
<comment type="caution">
    <text evidence="4">The sequence shown here is derived from an EMBL/GenBank/DDBJ whole genome shotgun (WGS) entry which is preliminary data.</text>
</comment>
<dbReference type="PROSITE" id="PS51257">
    <property type="entry name" value="PROKAR_LIPOPROTEIN"/>
    <property type="match status" value="1"/>
</dbReference>
<evidence type="ECO:0000313" key="4">
    <source>
        <dbReference type="EMBL" id="MBM7799439.1"/>
    </source>
</evidence>
<proteinExistence type="predicted"/>
<evidence type="ECO:0000313" key="5">
    <source>
        <dbReference type="Proteomes" id="UP000704762"/>
    </source>
</evidence>
<feature type="signal peptide" evidence="2">
    <location>
        <begin position="1"/>
        <end position="24"/>
    </location>
</feature>
<keyword evidence="2" id="KW-0732">Signal</keyword>
<dbReference type="PANTHER" id="PTHR10900:SF77">
    <property type="entry name" value="FI19380P1"/>
    <property type="match status" value="1"/>
</dbReference>
<gene>
    <name evidence="4" type="ORF">JOE57_002360</name>
</gene>